<evidence type="ECO:0008006" key="4">
    <source>
        <dbReference type="Google" id="ProtNLM"/>
    </source>
</evidence>
<organism evidence="2 3">
    <name type="scientific">Virgibacillus phasianinus</name>
    <dbReference type="NCBI Taxonomy" id="2017483"/>
    <lineage>
        <taxon>Bacteria</taxon>
        <taxon>Bacillati</taxon>
        <taxon>Bacillota</taxon>
        <taxon>Bacilli</taxon>
        <taxon>Bacillales</taxon>
        <taxon>Bacillaceae</taxon>
        <taxon>Virgibacillus</taxon>
    </lineage>
</organism>
<keyword evidence="3" id="KW-1185">Reference proteome</keyword>
<protein>
    <recommendedName>
        <fullName evidence="4">Phosphate transport regulator</fullName>
    </recommendedName>
</protein>
<reference evidence="2 3" key="1">
    <citation type="submission" date="2017-07" db="EMBL/GenBank/DDBJ databases">
        <title>Virgibacillus sp. LM2416.</title>
        <authorList>
            <person name="Tak E.J."/>
            <person name="Bae J.-W."/>
        </authorList>
    </citation>
    <scope>NUCLEOTIDE SEQUENCE [LARGE SCALE GENOMIC DNA]</scope>
    <source>
        <strain evidence="2 3">LM2416</strain>
    </source>
</reference>
<accession>A0A220U420</accession>
<dbReference type="EMBL" id="CP022315">
    <property type="protein sequence ID" value="ASK62805.1"/>
    <property type="molecule type" value="Genomic_DNA"/>
</dbReference>
<dbReference type="Pfam" id="PF01865">
    <property type="entry name" value="PhoU_div"/>
    <property type="match status" value="1"/>
</dbReference>
<evidence type="ECO:0000256" key="1">
    <source>
        <dbReference type="ARBA" id="ARBA00008591"/>
    </source>
</evidence>
<proteinExistence type="inferred from homology"/>
<evidence type="ECO:0000313" key="3">
    <source>
        <dbReference type="Proteomes" id="UP000198312"/>
    </source>
</evidence>
<dbReference type="KEGG" id="vil:CFK37_11930"/>
<dbReference type="AlphaFoldDB" id="A0A220U420"/>
<dbReference type="OrthoDB" id="9797568at2"/>
<dbReference type="Proteomes" id="UP000198312">
    <property type="component" value="Chromosome"/>
</dbReference>
<dbReference type="SUPFAM" id="SSF109755">
    <property type="entry name" value="PhoU-like"/>
    <property type="match status" value="1"/>
</dbReference>
<dbReference type="InterPro" id="IPR038078">
    <property type="entry name" value="PhoU-like_sf"/>
</dbReference>
<dbReference type="RefSeq" id="WP_089062064.1">
    <property type="nucleotide sequence ID" value="NZ_CP022315.1"/>
</dbReference>
<name>A0A220U420_9BACI</name>
<sequence>MFKKKSDKFSLYLVDFAKHLHKAADYFVNYKVKDSETLTEFATTIKQYESEADDKVHEIIKDLNQAFITPIEREDILQLTMNLDDIMDGMEEFSAMMDIYQIPSSDHYMDQFTGYILKCTNEISISMELIANNKLADVESHAIMIKDHEHNCDDLYRASLKNLFQLEKDPIKVIQYKEIYETLEEIADYCQNVANTLQSIIMKNA</sequence>
<dbReference type="Gene3D" id="1.20.58.220">
    <property type="entry name" value="Phosphate transport system protein phou homolog 2, domain 2"/>
    <property type="match status" value="1"/>
</dbReference>
<evidence type="ECO:0000313" key="2">
    <source>
        <dbReference type="EMBL" id="ASK62805.1"/>
    </source>
</evidence>
<dbReference type="PANTHER" id="PTHR37298:SF1">
    <property type="entry name" value="UPF0111 PROTEIN YKAA"/>
    <property type="match status" value="1"/>
</dbReference>
<dbReference type="PANTHER" id="PTHR37298">
    <property type="entry name" value="UPF0111 PROTEIN YKAA"/>
    <property type="match status" value="1"/>
</dbReference>
<gene>
    <name evidence="2" type="ORF">CFK37_11930</name>
</gene>
<comment type="similarity">
    <text evidence="1">Belongs to the UPF0111 family.</text>
</comment>
<dbReference type="InterPro" id="IPR018445">
    <property type="entry name" value="Put_Phosphate_transp_reg"/>
</dbReference>
<dbReference type="InterPro" id="IPR052912">
    <property type="entry name" value="UPF0111_domain"/>
</dbReference>